<dbReference type="InterPro" id="IPR002252">
    <property type="entry name" value="Glyco_hydro_36"/>
</dbReference>
<evidence type="ECO:0000313" key="1">
    <source>
        <dbReference type="EMBL" id="MBW3082246.1"/>
    </source>
</evidence>
<reference evidence="1 2" key="1">
    <citation type="submission" date="2021-05" db="EMBL/GenBank/DDBJ databases">
        <title>Phylogenetic classification of ten novel species belonging to the genus Bifidobacterium comprising B. colchicus sp. nov., B. abeli sp. nov., B. bicoloris sp. nov., B. guerezis sp. nov., B. rosaliae sp. nov., B. santillanensis sp. nov., B. argentati sp. nov., B. amazzoni sp. nov., B. pluviali sp. nov., and B. pinnaculum sp. nov.</title>
        <authorList>
            <person name="Lugli G.A."/>
            <person name="Ruiz Garcia L."/>
            <person name="Margolles A."/>
            <person name="Ventura M."/>
        </authorList>
    </citation>
    <scope>NUCLEOTIDE SEQUENCE [LARGE SCALE GENOMIC DNA]</scope>
    <source>
        <strain evidence="1 2">6T3</strain>
    </source>
</reference>
<dbReference type="Proteomes" id="UP000812844">
    <property type="component" value="Unassembled WGS sequence"/>
</dbReference>
<proteinExistence type="predicted"/>
<evidence type="ECO:0000313" key="2">
    <source>
        <dbReference type="Proteomes" id="UP000812844"/>
    </source>
</evidence>
<accession>A0ABS6W926</accession>
<name>A0ABS6W926_9BIFI</name>
<keyword evidence="2" id="KW-1185">Reference proteome</keyword>
<dbReference type="EMBL" id="JAHBBD010000003">
    <property type="protein sequence ID" value="MBW3082246.1"/>
    <property type="molecule type" value="Genomic_DNA"/>
</dbReference>
<dbReference type="RefSeq" id="WP_219080170.1">
    <property type="nucleotide sequence ID" value="NZ_JAHBBD010000003.1"/>
</dbReference>
<comment type="caution">
    <text evidence="1">The sequence shown here is derived from an EMBL/GenBank/DDBJ whole genome shotgun (WGS) entry which is preliminary data.</text>
</comment>
<protein>
    <submittedName>
        <fullName evidence="1">Alpha-galactosidase</fullName>
    </submittedName>
</protein>
<gene>
    <name evidence="1" type="ORF">KIH73_02435</name>
</gene>
<sequence>MNEPNALPVRLGDPARVTVVTERGTERLAYHPDRGARTTEGVHVAVRQSADGMHIVLTAPSAAVKYVRVRWARPMPVRGRYLADDWERSYGTLGFEGMRPNRIMPWYFLVADDGGADAGVAAGDGAACAGIAGDIAGADDAVVAVASAGAAGAAIVDDADGIGTSGRRTPVVAGYGVRVRPNALCFWQADSAGLSLEMDVRNGGAGVRLGDEPLDLAVVVARAYRGIGTFEAARRFCRVMCDDPLLPGEPVYGSNNWYYAYGVSSADDIVRDAAYLAALTEGNAVRPYMVIDDGWQSNHRLDEYNGGPWRAGNAKFPDMAELAGRIAEQGVRPGIWVRLLLNEDPAIPGDWRLPNGCLDPTHPGALAYIREDIDTLCQWGYRLIKHDFSTYDLFGRWGFQMNPWMTAESDWHYHDRSLTAAQVVKRLYEAILEAARPYGALILGCNTIGHLGAGLMHIARTGDDTSGLDWERTRRNGVNTLAFRLPQHNTFFELDADCVGVSERIDWRFNRQWADLVARTGTSFFFSAAPHTMPDAEERDLIAALRVAAERPSRLRPLDWEWTDCPETWGEDPSESDADGAVTVHYDWYDDCGINYTTTPKRYASYLAFDE</sequence>
<organism evidence="1 2">
    <name type="scientific">Bifidobacterium phasiani</name>
    <dbReference type="NCBI Taxonomy" id="2834431"/>
    <lineage>
        <taxon>Bacteria</taxon>
        <taxon>Bacillati</taxon>
        <taxon>Actinomycetota</taxon>
        <taxon>Actinomycetes</taxon>
        <taxon>Bifidobacteriales</taxon>
        <taxon>Bifidobacteriaceae</taxon>
        <taxon>Bifidobacterium</taxon>
    </lineage>
</organism>
<dbReference type="CDD" id="cd14791">
    <property type="entry name" value="GH36"/>
    <property type="match status" value="1"/>
</dbReference>